<gene>
    <name evidence="2" type="ORF">CXB51_014209</name>
</gene>
<name>A0A8J5ZL46_9ROSI</name>
<feature type="domain" description="RNase H type-1" evidence="1">
    <location>
        <begin position="1"/>
        <end position="85"/>
    </location>
</feature>
<evidence type="ECO:0000259" key="1">
    <source>
        <dbReference type="Pfam" id="PF13456"/>
    </source>
</evidence>
<dbReference type="OrthoDB" id="1001042at2759"/>
<dbReference type="InterPro" id="IPR002156">
    <property type="entry name" value="RNaseH_domain"/>
</dbReference>
<dbReference type="Proteomes" id="UP000701853">
    <property type="component" value="Chromosome 6"/>
</dbReference>
<protein>
    <recommendedName>
        <fullName evidence="1">RNase H type-1 domain-containing protein</fullName>
    </recommendedName>
</protein>
<comment type="caution">
    <text evidence="2">The sequence shown here is derived from an EMBL/GenBank/DDBJ whole genome shotgun (WGS) entry which is preliminary data.</text>
</comment>
<accession>A0A8J5ZL46</accession>
<dbReference type="GO" id="GO:0003676">
    <property type="term" value="F:nucleic acid binding"/>
    <property type="evidence" value="ECO:0007669"/>
    <property type="project" value="InterPro"/>
</dbReference>
<dbReference type="AlphaFoldDB" id="A0A8J5ZL46"/>
<dbReference type="EMBL" id="JAHUZN010000006">
    <property type="protein sequence ID" value="KAG8491044.1"/>
    <property type="molecule type" value="Genomic_DNA"/>
</dbReference>
<evidence type="ECO:0000313" key="2">
    <source>
        <dbReference type="EMBL" id="KAG8491044.1"/>
    </source>
</evidence>
<keyword evidence="3" id="KW-1185">Reference proteome</keyword>
<dbReference type="Pfam" id="PF13456">
    <property type="entry name" value="RVT_3"/>
    <property type="match status" value="1"/>
</dbReference>
<dbReference type="InterPro" id="IPR044730">
    <property type="entry name" value="RNase_H-like_dom_plant"/>
</dbReference>
<dbReference type="GO" id="GO:0004523">
    <property type="term" value="F:RNA-DNA hybrid ribonuclease activity"/>
    <property type="evidence" value="ECO:0007669"/>
    <property type="project" value="InterPro"/>
</dbReference>
<evidence type="ECO:0000313" key="3">
    <source>
        <dbReference type="Proteomes" id="UP000701853"/>
    </source>
</evidence>
<organism evidence="2 3">
    <name type="scientific">Gossypium anomalum</name>
    <dbReference type="NCBI Taxonomy" id="47600"/>
    <lineage>
        <taxon>Eukaryota</taxon>
        <taxon>Viridiplantae</taxon>
        <taxon>Streptophyta</taxon>
        <taxon>Embryophyta</taxon>
        <taxon>Tracheophyta</taxon>
        <taxon>Spermatophyta</taxon>
        <taxon>Magnoliopsida</taxon>
        <taxon>eudicotyledons</taxon>
        <taxon>Gunneridae</taxon>
        <taxon>Pentapetalae</taxon>
        <taxon>rosids</taxon>
        <taxon>malvids</taxon>
        <taxon>Malvales</taxon>
        <taxon>Malvaceae</taxon>
        <taxon>Malvoideae</taxon>
        <taxon>Gossypium</taxon>
    </lineage>
</organism>
<sequence>MRDSAGNWLVGFRKYIGRGSALNSKLWAILTGPEMAQLKNNSKIIAESECLDAIEMILGNSMNTLLMTLLRQIMEAKRQLQEVKF</sequence>
<proteinExistence type="predicted"/>
<dbReference type="CDD" id="cd06222">
    <property type="entry name" value="RNase_H_like"/>
    <property type="match status" value="1"/>
</dbReference>
<reference evidence="2 3" key="1">
    <citation type="journal article" date="2021" name="bioRxiv">
        <title>The Gossypium anomalum genome as a resource for cotton improvement and evolutionary analysis of hybrid incompatibility.</title>
        <authorList>
            <person name="Grover C.E."/>
            <person name="Yuan D."/>
            <person name="Arick M.A."/>
            <person name="Miller E.R."/>
            <person name="Hu G."/>
            <person name="Peterson D.G."/>
            <person name="Wendel J.F."/>
            <person name="Udall J.A."/>
        </authorList>
    </citation>
    <scope>NUCLEOTIDE SEQUENCE [LARGE SCALE GENOMIC DNA]</scope>
    <source>
        <strain evidence="2">JFW-Udall</strain>
        <tissue evidence="2">Leaf</tissue>
    </source>
</reference>